<evidence type="ECO:0000313" key="3">
    <source>
        <dbReference type="Proteomes" id="UP001143548"/>
    </source>
</evidence>
<dbReference type="Gene3D" id="3.50.50.60">
    <property type="entry name" value="FAD/NAD(P)-binding domain"/>
    <property type="match status" value="1"/>
</dbReference>
<dbReference type="SUPFAM" id="SSF51905">
    <property type="entry name" value="FAD/NAD(P)-binding domain"/>
    <property type="match status" value="1"/>
</dbReference>
<dbReference type="AlphaFoldDB" id="A0A9W5Z2I5"/>
<dbReference type="Pfam" id="PF01593">
    <property type="entry name" value="Amino_oxidase"/>
    <property type="match status" value="1"/>
</dbReference>
<sequence>MAGYEVLQALADLGETLGVKYRLRTPVETVLLSHDQRTAKGVRLNSGEEIFADVVVLNTDLVYAYNNLLPKSVYGKGLQRRRTSCSSISFFWAFDTTFPALKTHNIFLAEKYRESFDSIFNDYTVPDDPSFYVNVPSRVDPRAAPPGKDA</sequence>
<feature type="non-terminal residue" evidence="2">
    <location>
        <position position="1"/>
    </location>
</feature>
<reference evidence="2" key="1">
    <citation type="submission" date="2022-07" db="EMBL/GenBank/DDBJ databases">
        <title>Taxonomy of Aspergillus series Nigri: significant species reduction supported by multi-species coalescent approaches.</title>
        <authorList>
            <person name="Bian C."/>
            <person name="Kusuya Y."/>
            <person name="Sklenar F."/>
            <person name="D'hooge E."/>
            <person name="Yaguchi T."/>
            <person name="Takahashi H."/>
            <person name="Hubka V."/>
        </authorList>
    </citation>
    <scope>NUCLEOTIDE SEQUENCE</scope>
    <source>
        <strain evidence="2">CBS 733.88</strain>
    </source>
</reference>
<protein>
    <recommendedName>
        <fullName evidence="1">Amine oxidase domain-containing protein</fullName>
    </recommendedName>
</protein>
<evidence type="ECO:0000313" key="2">
    <source>
        <dbReference type="EMBL" id="GKZ28154.1"/>
    </source>
</evidence>
<gene>
    <name evidence="2" type="ORF">AbraCBS73388_011934</name>
</gene>
<dbReference type="InterPro" id="IPR036188">
    <property type="entry name" value="FAD/NAD-bd_sf"/>
</dbReference>
<dbReference type="PANTHER" id="PTHR43734:SF1">
    <property type="entry name" value="PHYTOENE DESATURASE"/>
    <property type="match status" value="1"/>
</dbReference>
<organism evidence="2 3">
    <name type="scientific">Aspergillus brasiliensis</name>
    <dbReference type="NCBI Taxonomy" id="319629"/>
    <lineage>
        <taxon>Eukaryota</taxon>
        <taxon>Fungi</taxon>
        <taxon>Dikarya</taxon>
        <taxon>Ascomycota</taxon>
        <taxon>Pezizomycotina</taxon>
        <taxon>Eurotiomycetes</taxon>
        <taxon>Eurotiomycetidae</taxon>
        <taxon>Eurotiales</taxon>
        <taxon>Aspergillaceae</taxon>
        <taxon>Aspergillus</taxon>
        <taxon>Aspergillus subgen. Circumdati</taxon>
    </lineage>
</organism>
<feature type="domain" description="Amine oxidase" evidence="1">
    <location>
        <begin position="6"/>
        <end position="126"/>
    </location>
</feature>
<dbReference type="InterPro" id="IPR002937">
    <property type="entry name" value="Amino_oxidase"/>
</dbReference>
<proteinExistence type="predicted"/>
<dbReference type="PANTHER" id="PTHR43734">
    <property type="entry name" value="PHYTOENE DESATURASE"/>
    <property type="match status" value="1"/>
</dbReference>
<dbReference type="Proteomes" id="UP001143548">
    <property type="component" value="Unassembled WGS sequence"/>
</dbReference>
<comment type="caution">
    <text evidence="2">The sequence shown here is derived from an EMBL/GenBank/DDBJ whole genome shotgun (WGS) entry which is preliminary data.</text>
</comment>
<accession>A0A9W5Z2I5</accession>
<dbReference type="EMBL" id="BROQ01000973">
    <property type="protein sequence ID" value="GKZ28154.1"/>
    <property type="molecule type" value="Genomic_DNA"/>
</dbReference>
<name>A0A9W5Z2I5_9EURO</name>
<evidence type="ECO:0000259" key="1">
    <source>
        <dbReference type="Pfam" id="PF01593"/>
    </source>
</evidence>
<dbReference type="GO" id="GO:0016491">
    <property type="term" value="F:oxidoreductase activity"/>
    <property type="evidence" value="ECO:0007669"/>
    <property type="project" value="InterPro"/>
</dbReference>